<comment type="function">
    <text evidence="7">Catalyzes the ATP-dependent amidation of deamido-NAD to form NAD. Uses L-glutamine as a nitrogen source.</text>
</comment>
<accession>A8PNZ8</accession>
<dbReference type="GO" id="GO:0009435">
    <property type="term" value="P:NAD+ biosynthetic process"/>
    <property type="evidence" value="ECO:0007669"/>
    <property type="project" value="UniProtKB-UniRule"/>
</dbReference>
<dbReference type="InterPro" id="IPR014729">
    <property type="entry name" value="Rossmann-like_a/b/a_fold"/>
</dbReference>
<dbReference type="InterPro" id="IPR036526">
    <property type="entry name" value="C-N_Hydrolase_sf"/>
</dbReference>
<feature type="domain" description="CN hydrolase" evidence="10">
    <location>
        <begin position="4"/>
        <end position="243"/>
    </location>
</feature>
<dbReference type="PROSITE" id="PS50263">
    <property type="entry name" value="CN_HYDROLASE"/>
    <property type="match status" value="1"/>
</dbReference>
<comment type="caution">
    <text evidence="7">Lacks conserved residue(s) required for the propagation of feature annotation.</text>
</comment>
<reference evidence="11" key="2">
    <citation type="submission" date="2007-10" db="EMBL/GenBank/DDBJ databases">
        <authorList>
            <person name="Myers G.S."/>
        </authorList>
    </citation>
    <scope>NUCLEOTIDE SEQUENCE [LARGE SCALE GENOMIC DNA]</scope>
</reference>
<dbReference type="OrthoDB" id="9760188at2"/>
<dbReference type="FunFam" id="3.40.50.620:FF:000106">
    <property type="entry name" value="Glutamine-dependent NAD(+) synthetase"/>
    <property type="match status" value="1"/>
</dbReference>
<name>A8PNZ8_9COXI</name>
<feature type="active site" description="Proton acceptor; for glutaminase activity" evidence="7">
    <location>
        <position position="44"/>
    </location>
</feature>
<dbReference type="InterPro" id="IPR003694">
    <property type="entry name" value="NAD_synthase"/>
</dbReference>
<evidence type="ECO:0000313" key="11">
    <source>
        <dbReference type="EMBL" id="EDP46347.1"/>
    </source>
</evidence>
<feature type="binding site" evidence="7">
    <location>
        <begin position="287"/>
        <end position="294"/>
    </location>
    <ligand>
        <name>ATP</name>
        <dbReference type="ChEBI" id="CHEBI:30616"/>
    </ligand>
</feature>
<dbReference type="CDD" id="cd07570">
    <property type="entry name" value="GAT_Gln-NAD-synth"/>
    <property type="match status" value="1"/>
</dbReference>
<dbReference type="NCBIfam" id="TIGR00552">
    <property type="entry name" value="nadE"/>
    <property type="match status" value="1"/>
</dbReference>
<dbReference type="EMBL" id="AAQJ02000001">
    <property type="protein sequence ID" value="EDP46347.1"/>
    <property type="molecule type" value="Genomic_DNA"/>
</dbReference>
<feature type="binding site" evidence="7">
    <location>
        <position position="370"/>
    </location>
    <ligand>
        <name>deamido-NAD(+)</name>
        <dbReference type="ChEBI" id="CHEBI:58437"/>
        <note>ligand shared between two neighboring subunits</note>
    </ligand>
</feature>
<dbReference type="Pfam" id="PF02540">
    <property type="entry name" value="NAD_synthase"/>
    <property type="match status" value="1"/>
</dbReference>
<keyword evidence="4 7" id="KW-0547">Nucleotide-binding</keyword>
<evidence type="ECO:0000259" key="10">
    <source>
        <dbReference type="PROSITE" id="PS50263"/>
    </source>
</evidence>
<comment type="similarity">
    <text evidence="2 7 8">In the C-terminal section; belongs to the NAD synthetase family.</text>
</comment>
<comment type="similarity">
    <text evidence="9">Belongs to the NAD synthetase family.</text>
</comment>
<feature type="binding site" evidence="7">
    <location>
        <position position="399"/>
    </location>
    <ligand>
        <name>deamido-NAD(+)</name>
        <dbReference type="ChEBI" id="CHEBI:58437"/>
        <note>ligand shared between two neighboring subunits</note>
    </ligand>
</feature>
<feature type="active site" description="Nucleophile; for glutaminase activity" evidence="7">
    <location>
        <position position="147"/>
    </location>
</feature>
<evidence type="ECO:0000256" key="2">
    <source>
        <dbReference type="ARBA" id="ARBA00007145"/>
    </source>
</evidence>
<gene>
    <name evidence="7" type="primary">nadE</name>
    <name evidence="11" type="ORF">RICGR_1161</name>
</gene>
<dbReference type="SUPFAM" id="SSF52402">
    <property type="entry name" value="Adenine nucleotide alpha hydrolases-like"/>
    <property type="match status" value="1"/>
</dbReference>
<evidence type="ECO:0000256" key="9">
    <source>
        <dbReference type="RuleBase" id="RU003811"/>
    </source>
</evidence>
<evidence type="ECO:0000256" key="8">
    <source>
        <dbReference type="PIRNR" id="PIRNR006630"/>
    </source>
</evidence>
<evidence type="ECO:0000256" key="7">
    <source>
        <dbReference type="HAMAP-Rule" id="MF_02090"/>
    </source>
</evidence>
<comment type="pathway">
    <text evidence="1 7 8">Cofactor biosynthesis; NAD(+) biosynthesis; NAD(+) from deamido-NAD(+) (L-Gln route): step 1/1.</text>
</comment>
<dbReference type="NCBIfam" id="NF010588">
    <property type="entry name" value="PRK13981.1"/>
    <property type="match status" value="1"/>
</dbReference>
<dbReference type="RefSeq" id="WP_006035330.1">
    <property type="nucleotide sequence ID" value="NZ_AAQJ02000001.1"/>
</dbReference>
<sequence length="543" mass="60455">MSLFHIAVAQSNFLVGDIQGNTQIILDNIQKAKHASVDLLIFPELALTGYPPEDLLLREDFKQQIQQALKIIQEKSIGVTLLLGYPDFSSQGTFNAVSQLENKKIVNTYHKQYLPNYGVFDECRYFKSGTQHGLFNIKGLPVGILICEDLWHSQPALTHKENGAKLLVVINASPFDYTKAHQRLKIATARTKETHLPVLYVQGVGGQDNLVFDGGSFALNAKGHCVAETDFFKEDLWLVDLTIHSSVHFVPQKRLTKPPIDEAIYNALTLAVADYVNKNHFPGVLIGLSGGIDSALVLAIAVDALGSDRVHAVFLPSRYTSQLSQEIVKELGSNLQVSIETLSIEPSFSAFLTTLNLDPKHPPKGIIAENIQARCRAVLLMALSNHHGNLLLNCTNKSELAVGYGTLYGDMAGGFSVLKDVTKTRVYQLAIYRNRCKIFPNSLMTRAPSAELFENQKDEDLLPSYAQLDPILELYIEHDKSINDIVQAGFPREIVQKIIHLVNKNEYKRQQSAPGPRITPRAFGQERRYPITSAFSKQLKKKI</sequence>
<keyword evidence="3 7" id="KW-0436">Ligase</keyword>
<dbReference type="UniPathway" id="UPA00253">
    <property type="reaction ID" value="UER00334"/>
</dbReference>
<dbReference type="PANTHER" id="PTHR23090:SF9">
    <property type="entry name" value="GLUTAMINE-DEPENDENT NAD(+) SYNTHETASE"/>
    <property type="match status" value="1"/>
</dbReference>
<evidence type="ECO:0000256" key="1">
    <source>
        <dbReference type="ARBA" id="ARBA00005188"/>
    </source>
</evidence>
<organism evidence="11 12">
    <name type="scientific">Rickettsiella grylli</name>
    <dbReference type="NCBI Taxonomy" id="59196"/>
    <lineage>
        <taxon>Bacteria</taxon>
        <taxon>Pseudomonadati</taxon>
        <taxon>Pseudomonadota</taxon>
        <taxon>Gammaproteobacteria</taxon>
        <taxon>Legionellales</taxon>
        <taxon>Coxiellaceae</taxon>
        <taxon>Rickettsiella</taxon>
    </lineage>
</organism>
<dbReference type="PANTHER" id="PTHR23090">
    <property type="entry name" value="NH 3 /GLUTAMINE-DEPENDENT NAD + SYNTHETASE"/>
    <property type="match status" value="1"/>
</dbReference>
<dbReference type="STRING" id="59196.RICGR_1161"/>
<dbReference type="Proteomes" id="UP000054075">
    <property type="component" value="Unassembled WGS sequence"/>
</dbReference>
<feature type="binding site" evidence="7">
    <location>
        <position position="117"/>
    </location>
    <ligand>
        <name>L-glutamine</name>
        <dbReference type="ChEBI" id="CHEBI:58359"/>
    </ligand>
</feature>
<dbReference type="eggNOG" id="COG0388">
    <property type="taxonomic scope" value="Bacteria"/>
</dbReference>
<dbReference type="InterPro" id="IPR022310">
    <property type="entry name" value="NAD/GMP_synthase"/>
</dbReference>
<dbReference type="Pfam" id="PF00795">
    <property type="entry name" value="CN_hydrolase"/>
    <property type="match status" value="1"/>
</dbReference>
<feature type="binding site" evidence="7">
    <location>
        <position position="173"/>
    </location>
    <ligand>
        <name>L-glutamine</name>
        <dbReference type="ChEBI" id="CHEBI:58359"/>
    </ligand>
</feature>
<evidence type="ECO:0000256" key="6">
    <source>
        <dbReference type="ARBA" id="ARBA00023027"/>
    </source>
</evidence>
<dbReference type="EC" id="6.3.5.1" evidence="7 8"/>
<evidence type="ECO:0000313" key="12">
    <source>
        <dbReference type="Proteomes" id="UP000054075"/>
    </source>
</evidence>
<reference evidence="11" key="1">
    <citation type="submission" date="2006-04" db="EMBL/GenBank/DDBJ databases">
        <authorList>
            <person name="Seshadri R."/>
            <person name="Federici B.A."/>
        </authorList>
    </citation>
    <scope>NUCLEOTIDE SEQUENCE [LARGE SCALE GENOMIC DNA]</scope>
</reference>
<keyword evidence="12" id="KW-1185">Reference proteome</keyword>
<dbReference type="CDD" id="cd00553">
    <property type="entry name" value="NAD_synthase"/>
    <property type="match status" value="1"/>
</dbReference>
<dbReference type="PIRSF" id="PIRSF006630">
    <property type="entry name" value="NADS_GAT"/>
    <property type="match status" value="1"/>
</dbReference>
<dbReference type="GO" id="GO:0004359">
    <property type="term" value="F:glutaminase activity"/>
    <property type="evidence" value="ECO:0007669"/>
    <property type="project" value="InterPro"/>
</dbReference>
<evidence type="ECO:0000256" key="4">
    <source>
        <dbReference type="ARBA" id="ARBA00022741"/>
    </source>
</evidence>
<dbReference type="eggNOG" id="COG0171">
    <property type="taxonomic scope" value="Bacteria"/>
</dbReference>
<feature type="active site" description="For glutaminase activity" evidence="7">
    <location>
        <position position="111"/>
    </location>
</feature>
<proteinExistence type="inferred from homology"/>
<dbReference type="GO" id="GO:0008795">
    <property type="term" value="F:NAD+ synthase activity"/>
    <property type="evidence" value="ECO:0007669"/>
    <property type="project" value="UniProtKB-UniRule"/>
</dbReference>
<dbReference type="GO" id="GO:0005737">
    <property type="term" value="C:cytoplasm"/>
    <property type="evidence" value="ECO:0007669"/>
    <property type="project" value="InterPro"/>
</dbReference>
<dbReference type="GO" id="GO:0003952">
    <property type="term" value="F:NAD+ synthase (glutamine-hydrolyzing) activity"/>
    <property type="evidence" value="ECO:0007669"/>
    <property type="project" value="UniProtKB-UniRule"/>
</dbReference>
<dbReference type="GO" id="GO:0005524">
    <property type="term" value="F:ATP binding"/>
    <property type="evidence" value="ECO:0007669"/>
    <property type="project" value="UniProtKB-UniRule"/>
</dbReference>
<dbReference type="Gene3D" id="3.60.110.10">
    <property type="entry name" value="Carbon-nitrogen hydrolase"/>
    <property type="match status" value="1"/>
</dbReference>
<dbReference type="SUPFAM" id="SSF56317">
    <property type="entry name" value="Carbon-nitrogen hydrolase"/>
    <property type="match status" value="1"/>
</dbReference>
<feature type="binding site" evidence="7">
    <location>
        <position position="179"/>
    </location>
    <ligand>
        <name>L-glutamine</name>
        <dbReference type="ChEBI" id="CHEBI:58359"/>
    </ligand>
</feature>
<dbReference type="Gene3D" id="3.40.50.620">
    <property type="entry name" value="HUPs"/>
    <property type="match status" value="1"/>
</dbReference>
<comment type="catalytic activity">
    <reaction evidence="7 8">
        <text>deamido-NAD(+) + L-glutamine + ATP + H2O = L-glutamate + AMP + diphosphate + NAD(+) + H(+)</text>
        <dbReference type="Rhea" id="RHEA:24384"/>
        <dbReference type="ChEBI" id="CHEBI:15377"/>
        <dbReference type="ChEBI" id="CHEBI:15378"/>
        <dbReference type="ChEBI" id="CHEBI:29985"/>
        <dbReference type="ChEBI" id="CHEBI:30616"/>
        <dbReference type="ChEBI" id="CHEBI:33019"/>
        <dbReference type="ChEBI" id="CHEBI:57540"/>
        <dbReference type="ChEBI" id="CHEBI:58359"/>
        <dbReference type="ChEBI" id="CHEBI:58437"/>
        <dbReference type="ChEBI" id="CHEBI:456215"/>
        <dbReference type="EC" id="6.3.5.1"/>
    </reaction>
</comment>
<protein>
    <recommendedName>
        <fullName evidence="7 8">Glutamine-dependent NAD(+) synthetase</fullName>
        <ecNumber evidence="7 8">6.3.5.1</ecNumber>
    </recommendedName>
    <alternativeName>
        <fullName evidence="7 8">NAD(+) synthase [glutamine-hydrolyzing]</fullName>
    </alternativeName>
</protein>
<evidence type="ECO:0000256" key="5">
    <source>
        <dbReference type="ARBA" id="ARBA00022840"/>
    </source>
</evidence>
<feature type="binding site" evidence="7">
    <location>
        <position position="508"/>
    </location>
    <ligand>
        <name>deamido-NAD(+)</name>
        <dbReference type="ChEBI" id="CHEBI:58437"/>
        <note>ligand shared between two neighboring subunits</note>
    </ligand>
</feature>
<dbReference type="InterPro" id="IPR014445">
    <property type="entry name" value="Gln-dep_NAD_synthase"/>
</dbReference>
<evidence type="ECO:0000256" key="3">
    <source>
        <dbReference type="ARBA" id="ARBA00022598"/>
    </source>
</evidence>
<keyword evidence="5 7" id="KW-0067">ATP-binding</keyword>
<keyword evidence="6 7" id="KW-0520">NAD</keyword>
<comment type="caution">
    <text evidence="11">The sequence shown here is derived from an EMBL/GenBank/DDBJ whole genome shotgun (WGS) entry which is preliminary data.</text>
</comment>
<dbReference type="InterPro" id="IPR003010">
    <property type="entry name" value="C-N_Hydrolase"/>
</dbReference>
<dbReference type="HAMAP" id="MF_02090">
    <property type="entry name" value="NadE_glutamine_dep"/>
    <property type="match status" value="1"/>
</dbReference>
<dbReference type="AlphaFoldDB" id="A8PNZ8"/>